<accession>A0A3Q7FRK3</accession>
<dbReference type="GO" id="GO:0006979">
    <property type="term" value="P:response to oxidative stress"/>
    <property type="evidence" value="ECO:0007669"/>
    <property type="project" value="InterPro"/>
</dbReference>
<dbReference type="Proteomes" id="UP000004994">
    <property type="component" value="Chromosome 2"/>
</dbReference>
<dbReference type="EC" id="1.11.1.7" evidence="3"/>
<keyword evidence="10 17" id="KW-1015">Disulfide bond</keyword>
<keyword evidence="21" id="KW-1185">Reference proteome</keyword>
<evidence type="ECO:0000256" key="5">
    <source>
        <dbReference type="ARBA" id="ARBA00022617"/>
    </source>
</evidence>
<comment type="catalytic activity">
    <reaction evidence="1">
        <text>2 a phenolic donor + H2O2 = 2 a phenolic radical donor + 2 H2O</text>
        <dbReference type="Rhea" id="RHEA:56136"/>
        <dbReference type="ChEBI" id="CHEBI:15377"/>
        <dbReference type="ChEBI" id="CHEBI:16240"/>
        <dbReference type="ChEBI" id="CHEBI:139520"/>
        <dbReference type="ChEBI" id="CHEBI:139521"/>
        <dbReference type="EC" id="1.11.1.7"/>
    </reaction>
</comment>
<feature type="chain" id="PRO_5018696581" description="peroxidase" evidence="18">
    <location>
        <begin position="21"/>
        <end position="721"/>
    </location>
</feature>
<dbReference type="SUPFAM" id="SSF48113">
    <property type="entry name" value="Heme-dependent peroxidases"/>
    <property type="match status" value="2"/>
</dbReference>
<feature type="domain" description="Plant heme peroxidase family profile" evidence="19">
    <location>
        <begin position="443"/>
        <end position="714"/>
    </location>
</feature>
<evidence type="ECO:0000256" key="10">
    <source>
        <dbReference type="ARBA" id="ARBA00023157"/>
    </source>
</evidence>
<dbReference type="InterPro" id="IPR019793">
    <property type="entry name" value="Peroxidases_heam-ligand_BS"/>
</dbReference>
<evidence type="ECO:0000256" key="2">
    <source>
        <dbReference type="ARBA" id="ARBA00006873"/>
    </source>
</evidence>
<feature type="binding site" evidence="15">
    <location>
        <position position="277"/>
    </location>
    <ligand>
        <name>Ca(2+)</name>
        <dbReference type="ChEBI" id="CHEBI:29108"/>
        <label>2</label>
    </ligand>
</feature>
<evidence type="ECO:0000256" key="1">
    <source>
        <dbReference type="ARBA" id="ARBA00000189"/>
    </source>
</evidence>
<dbReference type="PANTHER" id="PTHR31388">
    <property type="entry name" value="PEROXIDASE 72-RELATED"/>
    <property type="match status" value="1"/>
</dbReference>
<feature type="binding site" evidence="15">
    <location>
        <position position="279"/>
    </location>
    <ligand>
        <name>Ca(2+)</name>
        <dbReference type="ChEBI" id="CHEBI:29108"/>
        <label>2</label>
    </ligand>
</feature>
<dbReference type="AlphaFoldDB" id="A0A3Q7FRK3"/>
<keyword evidence="11" id="KW-0325">Glycoprotein</keyword>
<dbReference type="PROSITE" id="PS00436">
    <property type="entry name" value="PEROXIDASE_2"/>
    <property type="match status" value="2"/>
</dbReference>
<feature type="binding site" evidence="15">
    <location>
        <position position="110"/>
    </location>
    <ligand>
        <name>Ca(2+)</name>
        <dbReference type="ChEBI" id="CHEBI:29108"/>
        <label>1</label>
    </ligand>
</feature>
<feature type="binding site" evidence="14">
    <location>
        <position position="208"/>
    </location>
    <ligand>
        <name>substrate</name>
    </ligand>
</feature>
<feature type="active site" description="Proton acceptor" evidence="13">
    <location>
        <position position="109"/>
    </location>
</feature>
<dbReference type="InterPro" id="IPR033905">
    <property type="entry name" value="Secretory_peroxidase"/>
</dbReference>
<dbReference type="PANTHER" id="PTHR31388:SF261">
    <property type="entry name" value="SUBERIZATION-ASSOCIATED ANIONIC PEROXIDASE 2"/>
    <property type="match status" value="1"/>
</dbReference>
<dbReference type="Pfam" id="PF00141">
    <property type="entry name" value="peroxidase"/>
    <property type="match status" value="2"/>
</dbReference>
<dbReference type="FunFam" id="1.10.420.10:FF:000001">
    <property type="entry name" value="Peroxidase"/>
    <property type="match status" value="2"/>
</dbReference>
<dbReference type="InParanoid" id="A0A3Q7FRK3"/>
<dbReference type="GO" id="GO:0046872">
    <property type="term" value="F:metal ion binding"/>
    <property type="evidence" value="ECO:0007669"/>
    <property type="project" value="UniProtKB-KW"/>
</dbReference>
<feature type="binding site" evidence="15">
    <location>
        <position position="284"/>
    </location>
    <ligand>
        <name>Ca(2+)</name>
        <dbReference type="ChEBI" id="CHEBI:29108"/>
        <label>2</label>
    </ligand>
</feature>
<feature type="binding site" evidence="15">
    <location>
        <position position="115"/>
    </location>
    <ligand>
        <name>Ca(2+)</name>
        <dbReference type="ChEBI" id="CHEBI:29108"/>
        <label>1</label>
    </ligand>
</feature>
<feature type="domain" description="Plant heme peroxidase family profile" evidence="19">
    <location>
        <begin position="85"/>
        <end position="356"/>
    </location>
</feature>
<dbReference type="InterPro" id="IPR002016">
    <property type="entry name" value="Haem_peroxidase"/>
</dbReference>
<dbReference type="GO" id="GO:0140825">
    <property type="term" value="F:lactoperoxidase activity"/>
    <property type="evidence" value="ECO:0007669"/>
    <property type="project" value="UniProtKB-EC"/>
</dbReference>
<feature type="binding site" evidence="15">
    <location>
        <position position="132"/>
    </location>
    <ligand>
        <name>Ca(2+)</name>
        <dbReference type="ChEBI" id="CHEBI:29108"/>
        <label>1</label>
    </ligand>
</feature>
<evidence type="ECO:0000256" key="7">
    <source>
        <dbReference type="ARBA" id="ARBA00022837"/>
    </source>
</evidence>
<evidence type="ECO:0000256" key="18">
    <source>
        <dbReference type="SAM" id="SignalP"/>
    </source>
</evidence>
<evidence type="ECO:0000256" key="9">
    <source>
        <dbReference type="ARBA" id="ARBA00023004"/>
    </source>
</evidence>
<feature type="binding site" description="axial binding residue" evidence="15">
    <location>
        <position position="238"/>
    </location>
    <ligand>
        <name>heme b</name>
        <dbReference type="ChEBI" id="CHEBI:60344"/>
    </ligand>
    <ligandPart>
        <name>Fe</name>
        <dbReference type="ChEBI" id="CHEBI:18248"/>
    </ligandPart>
</feature>
<dbReference type="GO" id="GO:0004601">
    <property type="term" value="F:peroxidase activity"/>
    <property type="evidence" value="ECO:0000318"/>
    <property type="project" value="GO_Central"/>
</dbReference>
<feature type="signal peptide" evidence="18">
    <location>
        <begin position="1"/>
        <end position="20"/>
    </location>
</feature>
<evidence type="ECO:0000256" key="3">
    <source>
        <dbReference type="ARBA" id="ARBA00012313"/>
    </source>
</evidence>
<comment type="similarity">
    <text evidence="2">Belongs to the peroxidase family. Ascorbate peroxidase subfamily.</text>
</comment>
<dbReference type="PROSITE" id="PS00435">
    <property type="entry name" value="PEROXIDASE_1"/>
    <property type="match status" value="2"/>
</dbReference>
<keyword evidence="5" id="KW-0349">Heme</keyword>
<evidence type="ECO:0000256" key="6">
    <source>
        <dbReference type="ARBA" id="ARBA00022723"/>
    </source>
</evidence>
<feature type="site" description="Transition state stabilizer" evidence="16">
    <location>
        <position position="105"/>
    </location>
</feature>
<keyword evidence="6 15" id="KW-0479">Metal-binding</keyword>
<evidence type="ECO:0000256" key="8">
    <source>
        <dbReference type="ARBA" id="ARBA00023002"/>
    </source>
</evidence>
<dbReference type="EnsemblPlants" id="Solyc02g079500.3.1">
    <property type="protein sequence ID" value="Solyc02g079500.3.1"/>
    <property type="gene ID" value="Solyc02g079500.3"/>
</dbReference>
<keyword evidence="9 15" id="KW-0408">Iron</keyword>
<keyword evidence="4" id="KW-0575">Peroxidase</keyword>
<feature type="disulfide bond" evidence="17">
    <location>
        <begin position="111"/>
        <end position="116"/>
    </location>
</feature>
<evidence type="ECO:0000256" key="15">
    <source>
        <dbReference type="PIRSR" id="PIRSR600823-3"/>
    </source>
</evidence>
<evidence type="ECO:0000256" key="11">
    <source>
        <dbReference type="ARBA" id="ARBA00023180"/>
    </source>
</evidence>
<protein>
    <recommendedName>
        <fullName evidence="3">peroxidase</fullName>
        <ecNumber evidence="3">1.11.1.7</ecNumber>
    </recommendedName>
</protein>
<keyword evidence="8" id="KW-0560">Oxidoreductase</keyword>
<comment type="cofactor">
    <cofactor evidence="15">
        <name>Ca(2+)</name>
        <dbReference type="ChEBI" id="CHEBI:29108"/>
    </cofactor>
    <text evidence="15">Binds 2 calcium ions per subunit.</text>
</comment>
<dbReference type="Gene3D" id="1.10.520.10">
    <property type="match status" value="2"/>
</dbReference>
<feature type="disulfide bond" evidence="17">
    <location>
        <begin position="245"/>
        <end position="264"/>
    </location>
</feature>
<name>A0A3Q7FRK3_SOLLC</name>
<comment type="function">
    <text evidence="12">Suggested to catalyze the deposition of the aromatic residues of suberin on the cell wall and thus play a role in cell-suberization.</text>
</comment>
<dbReference type="Gramene" id="Solyc02g079500.3.1">
    <property type="protein sequence ID" value="Solyc02g079500.3.1"/>
    <property type="gene ID" value="Solyc02g079500.3"/>
</dbReference>
<dbReference type="PRINTS" id="PR00461">
    <property type="entry name" value="PLPEROXIDASE"/>
</dbReference>
<dbReference type="InterPro" id="IPR019794">
    <property type="entry name" value="Peroxidases_AS"/>
</dbReference>
<dbReference type="Gene3D" id="1.10.420.10">
    <property type="entry name" value="Peroxidase, domain 2"/>
    <property type="match status" value="2"/>
</dbReference>
<evidence type="ECO:0000256" key="13">
    <source>
        <dbReference type="PIRSR" id="PIRSR600823-1"/>
    </source>
</evidence>
<evidence type="ECO:0000313" key="21">
    <source>
        <dbReference type="Proteomes" id="UP000004994"/>
    </source>
</evidence>
<dbReference type="GO" id="GO:0042744">
    <property type="term" value="P:hydrogen peroxide catabolic process"/>
    <property type="evidence" value="ECO:0007669"/>
    <property type="project" value="InterPro"/>
</dbReference>
<comment type="cofactor">
    <cofactor evidence="15">
        <name>heme b</name>
        <dbReference type="ChEBI" id="CHEBI:60344"/>
    </cofactor>
    <text evidence="15">Binds 1 heme b (iron(II)-protoporphyrin IX) group per subunit.</text>
</comment>
<dbReference type="GO" id="GO:0009505">
    <property type="term" value="C:plant-type cell wall"/>
    <property type="evidence" value="ECO:0000318"/>
    <property type="project" value="GO_Central"/>
</dbReference>
<proteinExistence type="inferred from homology"/>
<feature type="disulfide bond" evidence="17">
    <location>
        <begin position="80"/>
        <end position="159"/>
    </location>
</feature>
<evidence type="ECO:0000256" key="17">
    <source>
        <dbReference type="PIRSR" id="PIRSR600823-5"/>
    </source>
</evidence>
<evidence type="ECO:0000256" key="14">
    <source>
        <dbReference type="PIRSR" id="PIRSR600823-2"/>
    </source>
</evidence>
<organism evidence="20">
    <name type="scientific">Solanum lycopersicum</name>
    <name type="common">Tomato</name>
    <name type="synonym">Lycopersicon esculentum</name>
    <dbReference type="NCBI Taxonomy" id="4081"/>
    <lineage>
        <taxon>Eukaryota</taxon>
        <taxon>Viridiplantae</taxon>
        <taxon>Streptophyta</taxon>
        <taxon>Embryophyta</taxon>
        <taxon>Tracheophyta</taxon>
        <taxon>Spermatophyta</taxon>
        <taxon>Magnoliopsida</taxon>
        <taxon>eudicotyledons</taxon>
        <taxon>Gunneridae</taxon>
        <taxon>Pentapetalae</taxon>
        <taxon>asterids</taxon>
        <taxon>lamiids</taxon>
        <taxon>Solanales</taxon>
        <taxon>Solanaceae</taxon>
        <taxon>Solanoideae</taxon>
        <taxon>Solaneae</taxon>
        <taxon>Solanum</taxon>
        <taxon>Solanum subgen. Lycopersicon</taxon>
    </lineage>
</organism>
<feature type="binding site" evidence="15">
    <location>
        <position position="239"/>
    </location>
    <ligand>
        <name>Ca(2+)</name>
        <dbReference type="ChEBI" id="CHEBI:29108"/>
        <label>2</label>
    </ligand>
</feature>
<evidence type="ECO:0000256" key="16">
    <source>
        <dbReference type="PIRSR" id="PIRSR600823-4"/>
    </source>
</evidence>
<feature type="disulfide bond" evidence="17">
    <location>
        <begin position="166"/>
        <end position="352"/>
    </location>
</feature>
<dbReference type="CDD" id="cd00693">
    <property type="entry name" value="secretory_peroxidase"/>
    <property type="match status" value="2"/>
</dbReference>
<dbReference type="InterPro" id="IPR010255">
    <property type="entry name" value="Haem_peroxidase_sf"/>
</dbReference>
<dbReference type="InterPro" id="IPR000823">
    <property type="entry name" value="Peroxidase_pln"/>
</dbReference>
<feature type="binding site" evidence="15">
    <location>
        <position position="117"/>
    </location>
    <ligand>
        <name>Ca(2+)</name>
        <dbReference type="ChEBI" id="CHEBI:29108"/>
        <label>1</label>
    </ligand>
</feature>
<keyword evidence="7 15" id="KW-0106">Calcium</keyword>
<evidence type="ECO:0000256" key="12">
    <source>
        <dbReference type="ARBA" id="ARBA00053519"/>
    </source>
</evidence>
<reference evidence="20" key="2">
    <citation type="submission" date="2019-01" db="UniProtKB">
        <authorList>
            <consortium name="EnsemblPlants"/>
        </authorList>
    </citation>
    <scope>IDENTIFICATION</scope>
    <source>
        <strain evidence="20">cv. Heinz 1706</strain>
    </source>
</reference>
<keyword evidence="18" id="KW-0732">Signal</keyword>
<evidence type="ECO:0000259" key="19">
    <source>
        <dbReference type="PROSITE" id="PS50873"/>
    </source>
</evidence>
<reference evidence="20" key="1">
    <citation type="journal article" date="2012" name="Nature">
        <title>The tomato genome sequence provides insights into fleshy fruit evolution.</title>
        <authorList>
            <consortium name="Tomato Genome Consortium"/>
        </authorList>
    </citation>
    <scope>NUCLEOTIDE SEQUENCE [LARGE SCALE GENOMIC DNA]</scope>
    <source>
        <strain evidence="20">cv. Heinz 1706</strain>
    </source>
</reference>
<evidence type="ECO:0000313" key="20">
    <source>
        <dbReference type="EnsemblPlants" id="Solyc02g079500.3.1"/>
    </source>
</evidence>
<sequence>MGFRLSLLSLAVSLVALALAGVAIYRNTYEAMIMNNGSLLQNISPDIDSLESGEVSILILNDKKKNSDKYLSQQLTQESCVFSAVKGVVDSAIDNETRMGASLIRLHFHDCFVDGCDGGILLDDINGTFTGEQNSPPNNNSVRGFEVIAQAKQSVVDSCPNISVSCADILAIAARDSLAKLGGQTYTVALGRSDATTANFSGAINQLPAPSDNLTVQIQKFSDKNFTVREMVALAGAHTVGFARCSTVCTSGNVNPAAQLQCNCSATLTDSDLQQLDTTPAVFDKVYYDNLNNNQGIMFSDQVLTGNTTTAGFVTTYSNNVTVFLEDFAAAMIKMGNLPPSAGAQLEIRDVCSRVNPTSVASIHLSLALSFVALALAGVAIYRNTYEAIIMKNGSLLKNVSPDFDSLESGVASILTLNNNKKRNSDKYLRQQLTPEACVFSAVRAVVDSAIDAETRMGASLIRLHFHDCFVDGCDGGILLDDINGTFTGEQNSPPNANSARGYEVIAQAKQSVINTCPNVSVSCADILAIAARDSVAKLGGQTYSVALGRSDARTANFSGAINQLPAPFDNLTVQIQKFSDKNFTLREMVALAGAHTVGFARCSTVCTSGNVNPAAQLQCNCSATLTDSDLQQLDTTPTMFDKVYYDNLNSNQGIMFSDQVLTGDATTAGFVTDYSNDVNVFLGDFAAAMIKMGDLPPSAGAQLEIRDVCSRVNPTSVASM</sequence>
<dbReference type="PRINTS" id="PR00458">
    <property type="entry name" value="PEROXIDASE"/>
</dbReference>
<dbReference type="PROSITE" id="PS50873">
    <property type="entry name" value="PEROXIDASE_4"/>
    <property type="match status" value="2"/>
</dbReference>
<evidence type="ECO:0000256" key="4">
    <source>
        <dbReference type="ARBA" id="ARBA00022559"/>
    </source>
</evidence>
<feature type="binding site" evidence="15">
    <location>
        <position position="113"/>
    </location>
    <ligand>
        <name>Ca(2+)</name>
        <dbReference type="ChEBI" id="CHEBI:29108"/>
        <label>1</label>
    </ligand>
</feature>
<dbReference type="GO" id="GO:0020037">
    <property type="term" value="F:heme binding"/>
    <property type="evidence" value="ECO:0007669"/>
    <property type="project" value="InterPro"/>
</dbReference>